<dbReference type="Gene3D" id="1.10.3210.10">
    <property type="entry name" value="Hypothetical protein af1432"/>
    <property type="match status" value="1"/>
</dbReference>
<dbReference type="EMBL" id="NWTK01000017">
    <property type="protein sequence ID" value="PKR50412.1"/>
    <property type="molecule type" value="Genomic_DNA"/>
</dbReference>
<comment type="caution">
    <text evidence="1">The sequence shown here is derived from an EMBL/GenBank/DDBJ whole genome shotgun (WGS) entry which is preliminary data.</text>
</comment>
<protein>
    <submittedName>
        <fullName evidence="1">Uncharacterized protein</fullName>
    </submittedName>
</protein>
<dbReference type="SUPFAM" id="SSF109604">
    <property type="entry name" value="HD-domain/PDEase-like"/>
    <property type="match status" value="1"/>
</dbReference>
<dbReference type="AlphaFoldDB" id="A0A2N3KIN4"/>
<sequence length="139" mass="15938">MANLASAESKPYALIHDAEEAFIGDWMTPIKKQLRMIGAMHLIEEKMIWPLRQKISDAAGLNWPWPRDIGKEISYLDAVLSATEFRDTVRVDIFDRSDNDAEPLCDYMLAWSSTKAEREFAKMCWQLLPAFQGQKRACA</sequence>
<gene>
    <name evidence="1" type="ORF">COO20_21280</name>
</gene>
<accession>A0A2N3KIN4</accession>
<organism evidence="1 2">
    <name type="scientific">Thalassospira marina</name>
    <dbReference type="NCBI Taxonomy" id="2048283"/>
    <lineage>
        <taxon>Bacteria</taxon>
        <taxon>Pseudomonadati</taxon>
        <taxon>Pseudomonadota</taxon>
        <taxon>Alphaproteobacteria</taxon>
        <taxon>Rhodospirillales</taxon>
        <taxon>Thalassospiraceae</taxon>
        <taxon>Thalassospira</taxon>
    </lineage>
</organism>
<evidence type="ECO:0000313" key="1">
    <source>
        <dbReference type="EMBL" id="PKR50412.1"/>
    </source>
</evidence>
<evidence type="ECO:0000313" key="2">
    <source>
        <dbReference type="Proteomes" id="UP000233597"/>
    </source>
</evidence>
<name>A0A2N3KIN4_9PROT</name>
<proteinExistence type="predicted"/>
<dbReference type="Proteomes" id="UP000233597">
    <property type="component" value="Unassembled WGS sequence"/>
</dbReference>
<reference evidence="1 2" key="1">
    <citation type="submission" date="2017-09" db="EMBL/GenBank/DDBJ databases">
        <title>Biodiversity and function of Thalassospira species in the particle-attached aromatic-hydrocarbon-degrading consortia from the surface seawater of the South China Sea.</title>
        <authorList>
            <person name="Dong C."/>
            <person name="Liu R."/>
            <person name="Shao Z."/>
        </authorList>
    </citation>
    <scope>NUCLEOTIDE SEQUENCE [LARGE SCALE GENOMIC DNA]</scope>
    <source>
        <strain evidence="1 2">CSC1P2</strain>
    </source>
</reference>